<dbReference type="GO" id="GO:0000049">
    <property type="term" value="F:tRNA binding"/>
    <property type="evidence" value="ECO:0007669"/>
    <property type="project" value="UniProtKB-KW"/>
</dbReference>
<feature type="region of interest" description="Disordered" evidence="13">
    <location>
        <begin position="442"/>
        <end position="470"/>
    </location>
</feature>
<keyword evidence="5" id="KW-0819">tRNA processing</keyword>
<evidence type="ECO:0000256" key="3">
    <source>
        <dbReference type="ARBA" id="ARBA00022555"/>
    </source>
</evidence>
<dbReference type="CDD" id="cd05398">
    <property type="entry name" value="NT_ClassII-CCAase"/>
    <property type="match status" value="1"/>
</dbReference>
<dbReference type="InterPro" id="IPR001667">
    <property type="entry name" value="DDH_dom"/>
</dbReference>
<feature type="compositionally biased region" description="Polar residues" evidence="13">
    <location>
        <begin position="828"/>
        <end position="851"/>
    </location>
</feature>
<feature type="domain" description="CBS" evidence="14">
    <location>
        <begin position="328"/>
        <end position="387"/>
    </location>
</feature>
<dbReference type="RefSeq" id="WP_106260680.1">
    <property type="nucleotide sequence ID" value="NZ_CAWNSW010000147.1"/>
</dbReference>
<evidence type="ECO:0000313" key="16">
    <source>
        <dbReference type="Proteomes" id="UP000239576"/>
    </source>
</evidence>
<dbReference type="Gene3D" id="3.30.460.10">
    <property type="entry name" value="Beta Polymerase, domain 2"/>
    <property type="match status" value="1"/>
</dbReference>
<evidence type="ECO:0000259" key="14">
    <source>
        <dbReference type="PROSITE" id="PS51371"/>
    </source>
</evidence>
<dbReference type="SUPFAM" id="SSF81891">
    <property type="entry name" value="Poly A polymerase C-terminal region-like"/>
    <property type="match status" value="1"/>
</dbReference>
<dbReference type="InterPro" id="IPR038763">
    <property type="entry name" value="DHH_sf"/>
</dbReference>
<dbReference type="SUPFAM" id="SSF54631">
    <property type="entry name" value="CBS-domain pair"/>
    <property type="match status" value="1"/>
</dbReference>
<dbReference type="Pfam" id="PF01368">
    <property type="entry name" value="DHH"/>
    <property type="match status" value="1"/>
</dbReference>
<comment type="caution">
    <text evidence="15">The sequence shown here is derived from an EMBL/GenBank/DDBJ whole genome shotgun (WGS) entry which is preliminary data.</text>
</comment>
<comment type="similarity">
    <text evidence="2 12">Belongs to the tRNA nucleotidyltransferase/poly(A) polymerase family.</text>
</comment>
<accession>A0A2T1DTN9</accession>
<evidence type="ECO:0000256" key="8">
    <source>
        <dbReference type="ARBA" id="ARBA00022741"/>
    </source>
</evidence>
<gene>
    <name evidence="15" type="ORF">C7B82_29245</name>
</gene>
<dbReference type="InterPro" id="IPR002646">
    <property type="entry name" value="PolA_pol_head_dom"/>
</dbReference>
<evidence type="ECO:0000256" key="9">
    <source>
        <dbReference type="ARBA" id="ARBA00022842"/>
    </source>
</evidence>
<dbReference type="Proteomes" id="UP000239576">
    <property type="component" value="Unassembled WGS sequence"/>
</dbReference>
<feature type="region of interest" description="Disordered" evidence="13">
    <location>
        <begin position="812"/>
        <end position="851"/>
    </location>
</feature>
<evidence type="ECO:0000256" key="5">
    <source>
        <dbReference type="ARBA" id="ARBA00022694"/>
    </source>
</evidence>
<reference evidence="16" key="1">
    <citation type="submission" date="2018-02" db="EMBL/GenBank/DDBJ databases">
        <authorList>
            <person name="Moore K."/>
            <person name="Momper L."/>
        </authorList>
    </citation>
    <scope>NUCLEOTIDE SEQUENCE [LARGE SCALE GENOMIC DNA]</scope>
    <source>
        <strain evidence="16">ULC18</strain>
    </source>
</reference>
<protein>
    <submittedName>
        <fullName evidence="15">Poly(A) polymerase</fullName>
    </submittedName>
</protein>
<dbReference type="SMART" id="SM00116">
    <property type="entry name" value="CBS"/>
    <property type="match status" value="2"/>
</dbReference>
<proteinExistence type="inferred from homology"/>
<dbReference type="Gene3D" id="3.10.580.10">
    <property type="entry name" value="CBS-domain"/>
    <property type="match status" value="1"/>
</dbReference>
<evidence type="ECO:0000256" key="7">
    <source>
        <dbReference type="ARBA" id="ARBA00022723"/>
    </source>
</evidence>
<keyword evidence="3" id="KW-0820">tRNA-binding</keyword>
<evidence type="ECO:0000256" key="1">
    <source>
        <dbReference type="ARBA" id="ARBA00001946"/>
    </source>
</evidence>
<dbReference type="CDD" id="cd04595">
    <property type="entry name" value="CBS_pair_DHH_polyA_Pol_assoc"/>
    <property type="match status" value="1"/>
</dbReference>
<comment type="cofactor">
    <cofactor evidence="1">
        <name>Mg(2+)</name>
        <dbReference type="ChEBI" id="CHEBI:18420"/>
    </cofactor>
</comment>
<dbReference type="PROSITE" id="PS51371">
    <property type="entry name" value="CBS"/>
    <property type="match status" value="2"/>
</dbReference>
<feature type="compositionally biased region" description="Basic and acidic residues" evidence="13">
    <location>
        <begin position="444"/>
        <end position="455"/>
    </location>
</feature>
<dbReference type="PANTHER" id="PTHR47788">
    <property type="entry name" value="POLYA POLYMERASE"/>
    <property type="match status" value="1"/>
</dbReference>
<dbReference type="InterPro" id="IPR043519">
    <property type="entry name" value="NT_sf"/>
</dbReference>
<evidence type="ECO:0000256" key="12">
    <source>
        <dbReference type="RuleBase" id="RU003953"/>
    </source>
</evidence>
<evidence type="ECO:0000256" key="11">
    <source>
        <dbReference type="PROSITE-ProRule" id="PRU00703"/>
    </source>
</evidence>
<keyword evidence="7" id="KW-0479">Metal-binding</keyword>
<dbReference type="GO" id="GO:0046872">
    <property type="term" value="F:metal ion binding"/>
    <property type="evidence" value="ECO:0007669"/>
    <property type="project" value="UniProtKB-KW"/>
</dbReference>
<dbReference type="Gene3D" id="3.90.1640.10">
    <property type="entry name" value="inorganic pyrophosphatase (n-terminal core)"/>
    <property type="match status" value="1"/>
</dbReference>
<name>A0A2T1DTN9_9CYAN</name>
<dbReference type="Gene3D" id="3.10.310.30">
    <property type="match status" value="1"/>
</dbReference>
<evidence type="ECO:0000256" key="6">
    <source>
        <dbReference type="ARBA" id="ARBA00022695"/>
    </source>
</evidence>
<dbReference type="AlphaFoldDB" id="A0A2T1DTN9"/>
<dbReference type="EMBL" id="PVWK01000158">
    <property type="protein sequence ID" value="PSB23869.1"/>
    <property type="molecule type" value="Genomic_DNA"/>
</dbReference>
<dbReference type="InterPro" id="IPR052390">
    <property type="entry name" value="tRNA_nt/polyA_polymerase"/>
</dbReference>
<keyword evidence="10 12" id="KW-0694">RNA-binding</keyword>
<evidence type="ECO:0000256" key="13">
    <source>
        <dbReference type="SAM" id="MobiDB-lite"/>
    </source>
</evidence>
<keyword evidence="9" id="KW-0460">Magnesium</keyword>
<evidence type="ECO:0000256" key="4">
    <source>
        <dbReference type="ARBA" id="ARBA00022679"/>
    </source>
</evidence>
<dbReference type="GO" id="GO:0016779">
    <property type="term" value="F:nucleotidyltransferase activity"/>
    <property type="evidence" value="ECO:0007669"/>
    <property type="project" value="UniProtKB-KW"/>
</dbReference>
<dbReference type="GO" id="GO:0008033">
    <property type="term" value="P:tRNA processing"/>
    <property type="evidence" value="ECO:0007669"/>
    <property type="project" value="UniProtKB-KW"/>
</dbReference>
<dbReference type="OrthoDB" id="9805698at2"/>
<feature type="domain" description="CBS" evidence="14">
    <location>
        <begin position="391"/>
        <end position="447"/>
    </location>
</feature>
<dbReference type="Gene3D" id="1.10.3090.10">
    <property type="entry name" value="cca-adding enzyme, domain 2"/>
    <property type="match status" value="2"/>
</dbReference>
<dbReference type="PANTHER" id="PTHR47788:SF1">
    <property type="entry name" value="A-ADDING TRNA NUCLEOTIDYLTRANSFERASE"/>
    <property type="match status" value="1"/>
</dbReference>
<organism evidence="15 16">
    <name type="scientific">Stenomitos frigidus ULC18</name>
    <dbReference type="NCBI Taxonomy" id="2107698"/>
    <lineage>
        <taxon>Bacteria</taxon>
        <taxon>Bacillati</taxon>
        <taxon>Cyanobacteriota</taxon>
        <taxon>Cyanophyceae</taxon>
        <taxon>Leptolyngbyales</taxon>
        <taxon>Leptolyngbyaceae</taxon>
        <taxon>Stenomitos</taxon>
    </lineage>
</organism>
<keyword evidence="6" id="KW-0548">Nucleotidyltransferase</keyword>
<dbReference type="Pfam" id="PF01743">
    <property type="entry name" value="PolyA_pol"/>
    <property type="match status" value="1"/>
</dbReference>
<dbReference type="InterPro" id="IPR046342">
    <property type="entry name" value="CBS_dom_sf"/>
</dbReference>
<keyword evidence="16" id="KW-1185">Reference proteome</keyword>
<dbReference type="SUPFAM" id="SSF64182">
    <property type="entry name" value="DHH phosphoesterases"/>
    <property type="match status" value="1"/>
</dbReference>
<evidence type="ECO:0000256" key="10">
    <source>
        <dbReference type="ARBA" id="ARBA00022884"/>
    </source>
</evidence>
<dbReference type="GO" id="GO:0000166">
    <property type="term" value="F:nucleotide binding"/>
    <property type="evidence" value="ECO:0007669"/>
    <property type="project" value="UniProtKB-KW"/>
</dbReference>
<dbReference type="SUPFAM" id="SSF81301">
    <property type="entry name" value="Nucleotidyltransferase"/>
    <property type="match status" value="1"/>
</dbReference>
<keyword evidence="4 12" id="KW-0808">Transferase</keyword>
<dbReference type="InterPro" id="IPR000644">
    <property type="entry name" value="CBS_dom"/>
</dbReference>
<evidence type="ECO:0000313" key="15">
    <source>
        <dbReference type="EMBL" id="PSB23869.1"/>
    </source>
</evidence>
<keyword evidence="11" id="KW-0129">CBS domain</keyword>
<sequence>MNLILCHTTADFDTLGAAVGLTRLQPGARIVLAGGAHPAVRDFLALHRDEYALMERRAVNPEQIQAIAVVDTQFRDRLGKTAEWLDLPNVALSVYDHHLGAESDLPTAQRQVEAVGATTTLIVEHLQAQQVTLTIAEATVMALGIHVDTGSLTFDQTTARDARALAWLMEHGASLRAIAQYANPGLTPDLQPLLTTALESLQTETVHGRTIGWVMLTLDSFVPGLSSLASHLMSLTDIDALLLAAHYCKHGDCHTHPYESDASALTVIGRSRLDGTNLDELFSAIGGGGHPRAASVNLHAVEPQETLLQLVAQFKAQIPHPPVARDLMSSPVRTIRPDTTIEAAQRLLLRYGHSGLSVVDADGRLIGIISRRDLDIALHHGFSQAPVKGYMTTNLKTVTPQTSLPDIESLMVTYDIGRLPVLDQDSLVGIVTRTDVLRQLHNQARSEQERSKGTRDAGSSSTSPNDSQLDSSLFSSNLLLTPHSTAKRKQARLLTALRQCLKPELWQLLSAAATEAEQRGWHLYLVGGAVRDLLLTIAAGQVAAGQATTGTLLLEDVDLVVDGFHQAATVGAGVEMARSLQTLYPDARLEVHGKFQTAALLWHNDPLFKSLWVDLATARTEFYPYPAANPEVEASSIRQDLYRRDFTINAMAIRLTEPHPGELLDFFGGELDLQAKQIRVLHANSFIEDPTRIYRAVRFAVRLGFQLDAQTEGYIRYAIDSGIYAHIQAIDSQATHIQTDRQSDAPLTAPALQTRLKAELKYILQSPYWEPALQKLSALDALQCIHLTLTMDETLWRQLRLVDRALRRLRSERSAVSGQEAGDRRQESASSVESPLDSTQNVSPPHSGSKLQPSAFSLTALPPLWLIRLEVLLAQLAPMHRGAVAANLQLPADSLHRLQQLDSVQTTLTTALPHCDRPSQVIQLLKPYDPLLLTFIALRSRSDLQQADRAASPRRKLWRYLTCWYALKPLLDGNDLKALGYKPGPQFKAILEALTAATVDSVIHTRSEAESFVADRFAQEKDKGR</sequence>
<dbReference type="Pfam" id="PF00571">
    <property type="entry name" value="CBS"/>
    <property type="match status" value="2"/>
</dbReference>
<evidence type="ECO:0000256" key="2">
    <source>
        <dbReference type="ARBA" id="ARBA00007265"/>
    </source>
</evidence>
<reference evidence="15 16" key="2">
    <citation type="submission" date="2018-03" db="EMBL/GenBank/DDBJ databases">
        <title>The ancient ancestry and fast evolution of plastids.</title>
        <authorList>
            <person name="Moore K.R."/>
            <person name="Magnabosco C."/>
            <person name="Momper L."/>
            <person name="Gold D.A."/>
            <person name="Bosak T."/>
            <person name="Fournier G.P."/>
        </authorList>
    </citation>
    <scope>NUCLEOTIDE SEQUENCE [LARGE SCALE GENOMIC DNA]</scope>
    <source>
        <strain evidence="15 16">ULC18</strain>
    </source>
</reference>
<keyword evidence="8" id="KW-0547">Nucleotide-binding</keyword>